<keyword evidence="8 11" id="KW-0472">Membrane</keyword>
<gene>
    <name evidence="13" type="ORF">CSSPJE1EN2_LOCUS9554</name>
</gene>
<dbReference type="Pfam" id="PF08320">
    <property type="entry name" value="PIG-X"/>
    <property type="match status" value="1"/>
</dbReference>
<evidence type="ECO:0000256" key="6">
    <source>
        <dbReference type="ARBA" id="ARBA00022824"/>
    </source>
</evidence>
<dbReference type="InterPro" id="IPR013233">
    <property type="entry name" value="PIG-X/PBN1"/>
</dbReference>
<sequence>MGLPSRHIRCSSWSRSIHLLLLLLLCGALALSSSALEEVQGEQEEAATTTTRAETATVQGASASRDHHNYGVVVKKREEACVVGGEGEGDGDAFRARYCVELYLKDVGARRNHLHSLRWLRLEHVNLLLPGDASGPIGTRMVLSFSSSSSNKHRSSHDGDGDDRHHHPLVSADLLSRIELLLKEIVGGAALGWEQHGPSVQKHQQQQQQRQHRQQQREDVGALKEIREIKSPLKKMVIVKGDHEAEEVGGVVGDLSTVVLSSPLLFEDFLLNLTEKVMTSSTDTQTVGSVLGLWHWLPSRFVGNTAPKGSNGLPSFFLSLGLSTKAHPRSEKQGGPLLQSWLAGQAPLWAQELSSKWQVHQHSLTITLPEDRHKGLSLAFCESAYTSSPPKCVSMSHTTTVSSETSYDIPTEARLQVHHDSADLAHCRSSHLSEAANGDANGDANGELWVLQDVERILVGNGAHRTLQSVVTVALHSGRTIESQQPHCYLRILERLPTGVFADQYELQGLRRRGVVKEAFVYGDKNLEQPALLSAQSIVDVHVTLLKEQSKQSSQVPLLLQAKVSVPLHARYPPLSVESHSVVRIPLPHIFVACKQAGVQDSSALDETVGDWRPVLLGAITTSTNSSKVVEWMVPAGKPAQFEVVARYTAIAALSGVLAVFVASVSKEHHY</sequence>
<evidence type="ECO:0000256" key="10">
    <source>
        <dbReference type="SAM" id="MobiDB-lite"/>
    </source>
</evidence>
<keyword evidence="5 11" id="KW-0812">Transmembrane</keyword>
<feature type="transmembrane region" description="Helical" evidence="11">
    <location>
        <begin position="645"/>
        <end position="665"/>
    </location>
</feature>
<evidence type="ECO:0000256" key="5">
    <source>
        <dbReference type="ARBA" id="ARBA00022692"/>
    </source>
</evidence>
<keyword evidence="9" id="KW-0325">Glycoprotein</keyword>
<proteinExistence type="inferred from homology"/>
<feature type="region of interest" description="Disordered" evidence="10">
    <location>
        <begin position="196"/>
        <end position="220"/>
    </location>
</feature>
<evidence type="ECO:0000256" key="2">
    <source>
        <dbReference type="ARBA" id="ARBA00004687"/>
    </source>
</evidence>
<keyword evidence="12" id="KW-0732">Signal</keyword>
<evidence type="ECO:0000256" key="4">
    <source>
        <dbReference type="ARBA" id="ARBA00022502"/>
    </source>
</evidence>
<feature type="signal peptide" evidence="12">
    <location>
        <begin position="1"/>
        <end position="30"/>
    </location>
</feature>
<feature type="chain" id="PRO_5047086244" description="GPI transamidase component PIG-T" evidence="12">
    <location>
        <begin position="31"/>
        <end position="671"/>
    </location>
</feature>
<feature type="region of interest" description="Disordered" evidence="10">
    <location>
        <begin position="144"/>
        <end position="167"/>
    </location>
</feature>
<keyword evidence="4" id="KW-0337">GPI-anchor biosynthesis</keyword>
<feature type="compositionally biased region" description="Basic and acidic residues" evidence="10">
    <location>
        <begin position="156"/>
        <end position="165"/>
    </location>
</feature>
<feature type="region of interest" description="Disordered" evidence="10">
    <location>
        <begin position="42"/>
        <end position="61"/>
    </location>
</feature>
<evidence type="ECO:0000256" key="8">
    <source>
        <dbReference type="ARBA" id="ARBA00023136"/>
    </source>
</evidence>
<evidence type="ECO:0000313" key="13">
    <source>
        <dbReference type="EMBL" id="CAK9866559.1"/>
    </source>
</evidence>
<comment type="similarity">
    <text evidence="3">Belongs to the PIGX family.</text>
</comment>
<dbReference type="Proteomes" id="UP001497522">
    <property type="component" value="Chromosome 16"/>
</dbReference>
<keyword evidence="14" id="KW-1185">Reference proteome</keyword>
<evidence type="ECO:0000256" key="9">
    <source>
        <dbReference type="ARBA" id="ARBA00023180"/>
    </source>
</evidence>
<evidence type="ECO:0000256" key="3">
    <source>
        <dbReference type="ARBA" id="ARBA00010345"/>
    </source>
</evidence>
<comment type="subcellular location">
    <subcellularLocation>
        <location evidence="1">Endoplasmic reticulum membrane</location>
        <topology evidence="1">Single-pass membrane protein</topology>
    </subcellularLocation>
</comment>
<evidence type="ECO:0008006" key="15">
    <source>
        <dbReference type="Google" id="ProtNLM"/>
    </source>
</evidence>
<evidence type="ECO:0000256" key="7">
    <source>
        <dbReference type="ARBA" id="ARBA00022989"/>
    </source>
</evidence>
<evidence type="ECO:0000256" key="11">
    <source>
        <dbReference type="SAM" id="Phobius"/>
    </source>
</evidence>
<keyword evidence="7 11" id="KW-1133">Transmembrane helix</keyword>
<name>A0ABP1AVF1_9BRYO</name>
<evidence type="ECO:0000256" key="12">
    <source>
        <dbReference type="SAM" id="SignalP"/>
    </source>
</evidence>
<dbReference type="InterPro" id="IPR040039">
    <property type="entry name" value="PIGX"/>
</dbReference>
<reference evidence="13" key="1">
    <citation type="submission" date="2024-03" db="EMBL/GenBank/DDBJ databases">
        <authorList>
            <consortium name="ELIXIR-Norway"/>
            <consortium name="Elixir Norway"/>
        </authorList>
    </citation>
    <scope>NUCLEOTIDE SEQUENCE</scope>
</reference>
<dbReference type="EMBL" id="OZ023717">
    <property type="protein sequence ID" value="CAK9866559.1"/>
    <property type="molecule type" value="Genomic_DNA"/>
</dbReference>
<feature type="compositionally biased region" description="Low complexity" evidence="10">
    <location>
        <begin position="46"/>
        <end position="60"/>
    </location>
</feature>
<evidence type="ECO:0000256" key="1">
    <source>
        <dbReference type="ARBA" id="ARBA00004389"/>
    </source>
</evidence>
<organism evidence="13 14">
    <name type="scientific">Sphagnum jensenii</name>
    <dbReference type="NCBI Taxonomy" id="128206"/>
    <lineage>
        <taxon>Eukaryota</taxon>
        <taxon>Viridiplantae</taxon>
        <taxon>Streptophyta</taxon>
        <taxon>Embryophyta</taxon>
        <taxon>Bryophyta</taxon>
        <taxon>Sphagnophytina</taxon>
        <taxon>Sphagnopsida</taxon>
        <taxon>Sphagnales</taxon>
        <taxon>Sphagnaceae</taxon>
        <taxon>Sphagnum</taxon>
    </lineage>
</organism>
<accession>A0ABP1AVF1</accession>
<comment type="pathway">
    <text evidence="2">Glycolipid biosynthesis; glycosylphosphatidylinositol-anchor biosynthesis.</text>
</comment>
<keyword evidence="6" id="KW-0256">Endoplasmic reticulum</keyword>
<protein>
    <recommendedName>
        <fullName evidence="15">GPI transamidase component PIG-T</fullName>
    </recommendedName>
</protein>
<dbReference type="PANTHER" id="PTHR28650:SF1">
    <property type="entry name" value="PHOSPHATIDYLINOSITOL-GLYCAN BIOSYNTHESIS CLASS X PROTEIN"/>
    <property type="match status" value="1"/>
</dbReference>
<evidence type="ECO:0000313" key="14">
    <source>
        <dbReference type="Proteomes" id="UP001497522"/>
    </source>
</evidence>
<dbReference type="SMART" id="SM00780">
    <property type="entry name" value="PIG-X"/>
    <property type="match status" value="1"/>
</dbReference>
<dbReference type="PANTHER" id="PTHR28650">
    <property type="entry name" value="PHOSPHATIDYLINOSITOL-GLYCAN BIOSYNTHESIS CLASS X PROTEIN"/>
    <property type="match status" value="1"/>
</dbReference>